<dbReference type="GO" id="GO:0005524">
    <property type="term" value="F:ATP binding"/>
    <property type="evidence" value="ECO:0007669"/>
    <property type="project" value="UniProtKB-KW"/>
</dbReference>
<evidence type="ECO:0000259" key="5">
    <source>
        <dbReference type="PROSITE" id="PS50893"/>
    </source>
</evidence>
<comment type="caution">
    <text evidence="6">The sequence shown here is derived from an EMBL/GenBank/DDBJ whole genome shotgun (WGS) entry which is preliminary data.</text>
</comment>
<reference evidence="6 7" key="1">
    <citation type="submission" date="2017-02" db="EMBL/GenBank/DDBJ databases">
        <title>Prevalence of linear plasmids in Propionibacterium acnes isolates obtained from cancerous prostatic tissue.</title>
        <authorList>
            <person name="Davidsson S."/>
            <person name="Bruggemann H."/>
        </authorList>
    </citation>
    <scope>NUCLEOTIDE SEQUENCE [LARGE SCALE GENOMIC DNA]</scope>
    <source>
        <strain evidence="6 7">09-9</strain>
    </source>
</reference>
<dbReference type="PROSITE" id="PS50893">
    <property type="entry name" value="ABC_TRANSPORTER_2"/>
    <property type="match status" value="1"/>
</dbReference>
<organism evidence="6 7">
    <name type="scientific">Cutibacterium acnes</name>
    <name type="common">Propionibacterium acnes</name>
    <dbReference type="NCBI Taxonomy" id="1747"/>
    <lineage>
        <taxon>Bacteria</taxon>
        <taxon>Bacillati</taxon>
        <taxon>Actinomycetota</taxon>
        <taxon>Actinomycetes</taxon>
        <taxon>Propionibacteriales</taxon>
        <taxon>Propionibacteriaceae</taxon>
        <taxon>Cutibacterium</taxon>
    </lineage>
</organism>
<evidence type="ECO:0000313" key="7">
    <source>
        <dbReference type="Proteomes" id="UP000223982"/>
    </source>
</evidence>
<dbReference type="PANTHER" id="PTHR43335">
    <property type="entry name" value="ABC TRANSPORTER, ATP-BINDING PROTEIN"/>
    <property type="match status" value="1"/>
</dbReference>
<name>A0AA44U571_CUTAC</name>
<sequence length="314" mass="33583">MTAPAIRIEHLVKTYPAGSGQTKRAVNDATFDIPAGQIVSFLGPNGAGKTTTLRMILGLARPTSGSVQILGHDATKAANAIRQQIGYLPDVPGFPAWMTAPEFLRFAGSLFGIDKTTLNPRIDSLLDLAGLTGVTHKIGGFSRGMKQRLGIAQALVNAPKLLMLDEPTSALDPLGRRDVLTMIKALRGKATVLFSTHLLDDVERVCDSAVVLNQGHVLATGTIAELRSRYGGAHKMRLVTDGGPAHVVTLLQGEDWASEVTVDDDAVVFAVNDADRVGRALPGLLASANLTLREYRPALFTLEDAFVRLTEEDR</sequence>
<feature type="domain" description="ABC transporter" evidence="5">
    <location>
        <begin position="6"/>
        <end position="239"/>
    </location>
</feature>
<dbReference type="EMBL" id="LKVB01000004">
    <property type="protein sequence ID" value="PHJ27644.1"/>
    <property type="molecule type" value="Genomic_DNA"/>
</dbReference>
<keyword evidence="2" id="KW-0813">Transport</keyword>
<dbReference type="InterPro" id="IPR027417">
    <property type="entry name" value="P-loop_NTPase"/>
</dbReference>
<dbReference type="Gene3D" id="3.40.50.300">
    <property type="entry name" value="P-loop containing nucleotide triphosphate hydrolases"/>
    <property type="match status" value="1"/>
</dbReference>
<evidence type="ECO:0000256" key="3">
    <source>
        <dbReference type="ARBA" id="ARBA00022741"/>
    </source>
</evidence>
<evidence type="ECO:0000256" key="4">
    <source>
        <dbReference type="ARBA" id="ARBA00022840"/>
    </source>
</evidence>
<dbReference type="Proteomes" id="UP000223982">
    <property type="component" value="Unassembled WGS sequence"/>
</dbReference>
<dbReference type="PANTHER" id="PTHR43335:SF4">
    <property type="entry name" value="ABC TRANSPORTER, ATP-BINDING PROTEIN"/>
    <property type="match status" value="1"/>
</dbReference>
<dbReference type="CDD" id="cd03230">
    <property type="entry name" value="ABC_DR_subfamily_A"/>
    <property type="match status" value="1"/>
</dbReference>
<accession>A0AA44U571</accession>
<dbReference type="InterPro" id="IPR003439">
    <property type="entry name" value="ABC_transporter-like_ATP-bd"/>
</dbReference>
<dbReference type="Pfam" id="PF00005">
    <property type="entry name" value="ABC_tran"/>
    <property type="match status" value="1"/>
</dbReference>
<dbReference type="InterPro" id="IPR003593">
    <property type="entry name" value="AAA+_ATPase"/>
</dbReference>
<dbReference type="GO" id="GO:0016887">
    <property type="term" value="F:ATP hydrolysis activity"/>
    <property type="evidence" value="ECO:0007669"/>
    <property type="project" value="InterPro"/>
</dbReference>
<dbReference type="SMART" id="SM00382">
    <property type="entry name" value="AAA"/>
    <property type="match status" value="1"/>
</dbReference>
<keyword evidence="4 6" id="KW-0067">ATP-binding</keyword>
<gene>
    <name evidence="6" type="ORF">APS60_06995</name>
</gene>
<dbReference type="RefSeq" id="WP_002521482.1">
    <property type="nucleotide sequence ID" value="NZ_CAJTKC010000001.1"/>
</dbReference>
<dbReference type="SUPFAM" id="SSF52540">
    <property type="entry name" value="P-loop containing nucleoside triphosphate hydrolases"/>
    <property type="match status" value="1"/>
</dbReference>
<proteinExistence type="inferred from homology"/>
<comment type="similarity">
    <text evidence="1">Belongs to the ABC transporter superfamily.</text>
</comment>
<dbReference type="AlphaFoldDB" id="A0AA44U571"/>
<keyword evidence="3" id="KW-0547">Nucleotide-binding</keyword>
<evidence type="ECO:0000256" key="2">
    <source>
        <dbReference type="ARBA" id="ARBA00022448"/>
    </source>
</evidence>
<evidence type="ECO:0000313" key="6">
    <source>
        <dbReference type="EMBL" id="PHJ27644.1"/>
    </source>
</evidence>
<evidence type="ECO:0000256" key="1">
    <source>
        <dbReference type="ARBA" id="ARBA00005417"/>
    </source>
</evidence>
<protein>
    <submittedName>
        <fullName evidence="6">ABC transporter ATP-binding protein</fullName>
    </submittedName>
</protein>